<feature type="transmembrane region" description="Helical" evidence="6">
    <location>
        <begin position="657"/>
        <end position="677"/>
    </location>
</feature>
<dbReference type="PROSITE" id="PS50850">
    <property type="entry name" value="MFS"/>
    <property type="match status" value="1"/>
</dbReference>
<protein>
    <submittedName>
        <fullName evidence="8">MFS transporter</fullName>
    </submittedName>
</protein>
<dbReference type="Pfam" id="PF07690">
    <property type="entry name" value="MFS_1"/>
    <property type="match status" value="1"/>
</dbReference>
<dbReference type="InterPro" id="IPR050189">
    <property type="entry name" value="MFS_Efflux_Transporters"/>
</dbReference>
<keyword evidence="2" id="KW-1003">Cell membrane</keyword>
<feature type="transmembrane region" description="Helical" evidence="6">
    <location>
        <begin position="632"/>
        <end position="650"/>
    </location>
</feature>
<dbReference type="GO" id="GO:0022857">
    <property type="term" value="F:transmembrane transporter activity"/>
    <property type="evidence" value="ECO:0007669"/>
    <property type="project" value="InterPro"/>
</dbReference>
<feature type="transmembrane region" description="Helical" evidence="6">
    <location>
        <begin position="540"/>
        <end position="558"/>
    </location>
</feature>
<reference evidence="8" key="1">
    <citation type="journal article" date="2021" name="PeerJ">
        <title>Extensive microbial diversity within the chicken gut microbiome revealed by metagenomics and culture.</title>
        <authorList>
            <person name="Gilroy R."/>
            <person name="Ravi A."/>
            <person name="Getino M."/>
            <person name="Pursley I."/>
            <person name="Horton D.L."/>
            <person name="Alikhan N.F."/>
            <person name="Baker D."/>
            <person name="Gharbi K."/>
            <person name="Hall N."/>
            <person name="Watson M."/>
            <person name="Adriaenssens E.M."/>
            <person name="Foster-Nyarko E."/>
            <person name="Jarju S."/>
            <person name="Secka A."/>
            <person name="Antonio M."/>
            <person name="Oren A."/>
            <person name="Chaudhuri R.R."/>
            <person name="La Ragione R."/>
            <person name="Hildebrand F."/>
            <person name="Pallen M.J."/>
        </authorList>
    </citation>
    <scope>NUCLEOTIDE SEQUENCE</scope>
    <source>
        <strain evidence="8">ChiGjej2B2-19336</strain>
    </source>
</reference>
<feature type="transmembrane region" description="Helical" evidence="6">
    <location>
        <begin position="513"/>
        <end position="534"/>
    </location>
</feature>
<dbReference type="RefSeq" id="WP_304121179.1">
    <property type="nucleotide sequence ID" value="NZ_DYZA01000065.1"/>
</dbReference>
<dbReference type="InterPro" id="IPR036259">
    <property type="entry name" value="MFS_trans_sf"/>
</dbReference>
<evidence type="ECO:0000313" key="8">
    <source>
        <dbReference type="EMBL" id="HJD96685.1"/>
    </source>
</evidence>
<feature type="transmembrane region" description="Helical" evidence="6">
    <location>
        <begin position="594"/>
        <end position="612"/>
    </location>
</feature>
<dbReference type="EMBL" id="DYZA01000065">
    <property type="protein sequence ID" value="HJD96685.1"/>
    <property type="molecule type" value="Genomic_DNA"/>
</dbReference>
<dbReference type="Proteomes" id="UP000698963">
    <property type="component" value="Unassembled WGS sequence"/>
</dbReference>
<feature type="transmembrane region" description="Helical" evidence="6">
    <location>
        <begin position="683"/>
        <end position="704"/>
    </location>
</feature>
<dbReference type="InterPro" id="IPR011701">
    <property type="entry name" value="MFS"/>
</dbReference>
<dbReference type="AlphaFoldDB" id="A0A921AVJ4"/>
<feature type="transmembrane region" description="Helical" evidence="6">
    <location>
        <begin position="201"/>
        <end position="222"/>
    </location>
</feature>
<dbReference type="PANTHER" id="PTHR43124">
    <property type="entry name" value="PURINE EFFLUX PUMP PBUE"/>
    <property type="match status" value="1"/>
</dbReference>
<keyword evidence="5 6" id="KW-0472">Membrane</keyword>
<evidence type="ECO:0000256" key="5">
    <source>
        <dbReference type="ARBA" id="ARBA00023136"/>
    </source>
</evidence>
<evidence type="ECO:0000313" key="9">
    <source>
        <dbReference type="Proteomes" id="UP000698963"/>
    </source>
</evidence>
<proteinExistence type="predicted"/>
<name>A0A921AVJ4_9BACT</name>
<dbReference type="PANTHER" id="PTHR43124:SF3">
    <property type="entry name" value="CHLORAMPHENICOL EFFLUX PUMP RV0191"/>
    <property type="match status" value="1"/>
</dbReference>
<sequence>MSDLRLRRLLTGGILALLCAQLLYGALMLSALYKQYQEPVFQINGLVCRDIADHLGLLVRVGKSLRPQTVERFLSLYRTRTEAENIAVTDASGKIIFQWDRNEKAELFSPPDAKAVFGNVRKFSTDDSFWTTCPILGRKDAVAGHVFMALNKTRISHLIAQAAQSQLWIFLGISLGECALLAMLMRFLAFPPGSSRNPSGLKLRVCFMLPLILGQILFLFLLRTPLSRLYEAEMIHTGDQLARQMAWDLERLAGMGLPVSGIHGMELWMMERQQHVSTRGMAVFDVTGRMHAAADVNGYLEKADWQRRAEEQTPVKLDICLPSDGSPAGSVQVLMDPATVRSNLLSVMLDNLTMTVVAALFLSELIFLLLMSGGGMKAMSTSPDFMRPIIFACLFATEMSMSYVPIRIGELGLDLFGLPPDVVSGLPVSCELFMAGLAMFAGGFWSQKSGWKPMLLSGVLLACLGSFASWLSPTALPFILARGMSGLGYGFINLSAQVFVIAHSSESRRAHNLAFMFAGLYAGTLCGSTMGGLIADRLGYQAVFPASAVMLVLTLAALSKLLPQEKWQSGESSAARLSFREAFAFLSDRHMGSLLLFFIIPNALITVCLFQFFMPLSLSQAGISPATIGRVFLLYCIIVMFAGPLFGSLLDKAKSMVPPLILSMFIVVLSLMALLVLEGLPAAMLSVALLAVNTAIASNGQGAYALSLPAAQNFGRARTMGFYNVAMRIGQVLGPLSLGIMMSLWNARTGITVLAVLTGLSALLFAAFSLIRSSSKES</sequence>
<reference evidence="8" key="2">
    <citation type="submission" date="2021-09" db="EMBL/GenBank/DDBJ databases">
        <authorList>
            <person name="Gilroy R."/>
        </authorList>
    </citation>
    <scope>NUCLEOTIDE SEQUENCE</scope>
    <source>
        <strain evidence="8">ChiGjej2B2-19336</strain>
    </source>
</reference>
<dbReference type="SUPFAM" id="SSF103473">
    <property type="entry name" value="MFS general substrate transporter"/>
    <property type="match status" value="1"/>
</dbReference>
<organism evidence="8 9">
    <name type="scientific">Mailhella massiliensis</name>
    <dbReference type="NCBI Taxonomy" id="1903261"/>
    <lineage>
        <taxon>Bacteria</taxon>
        <taxon>Pseudomonadati</taxon>
        <taxon>Thermodesulfobacteriota</taxon>
        <taxon>Desulfovibrionia</taxon>
        <taxon>Desulfovibrionales</taxon>
        <taxon>Desulfovibrionaceae</taxon>
        <taxon>Mailhella</taxon>
    </lineage>
</organism>
<keyword evidence="4 6" id="KW-1133">Transmembrane helix</keyword>
<feature type="transmembrane region" description="Helical" evidence="6">
    <location>
        <begin position="453"/>
        <end position="472"/>
    </location>
</feature>
<evidence type="ECO:0000256" key="4">
    <source>
        <dbReference type="ARBA" id="ARBA00022989"/>
    </source>
</evidence>
<comment type="caution">
    <text evidence="8">The sequence shown here is derived from an EMBL/GenBank/DDBJ whole genome shotgun (WGS) entry which is preliminary data.</text>
</comment>
<feature type="transmembrane region" description="Helical" evidence="6">
    <location>
        <begin position="352"/>
        <end position="373"/>
    </location>
</feature>
<feature type="transmembrane region" description="Helical" evidence="6">
    <location>
        <begin position="426"/>
        <end position="446"/>
    </location>
</feature>
<dbReference type="GO" id="GO:0005886">
    <property type="term" value="C:plasma membrane"/>
    <property type="evidence" value="ECO:0007669"/>
    <property type="project" value="UniProtKB-SubCell"/>
</dbReference>
<feature type="transmembrane region" description="Helical" evidence="6">
    <location>
        <begin position="751"/>
        <end position="771"/>
    </location>
</feature>
<evidence type="ECO:0000256" key="2">
    <source>
        <dbReference type="ARBA" id="ARBA00022475"/>
    </source>
</evidence>
<gene>
    <name evidence="8" type="ORF">K8W16_03445</name>
</gene>
<keyword evidence="3 6" id="KW-0812">Transmembrane</keyword>
<evidence type="ECO:0000256" key="6">
    <source>
        <dbReference type="SAM" id="Phobius"/>
    </source>
</evidence>
<dbReference type="InterPro" id="IPR020846">
    <property type="entry name" value="MFS_dom"/>
</dbReference>
<evidence type="ECO:0000256" key="1">
    <source>
        <dbReference type="ARBA" id="ARBA00004651"/>
    </source>
</evidence>
<feature type="transmembrane region" description="Helical" evidence="6">
    <location>
        <begin position="478"/>
        <end position="501"/>
    </location>
</feature>
<feature type="transmembrane region" description="Helical" evidence="6">
    <location>
        <begin position="167"/>
        <end position="189"/>
    </location>
</feature>
<feature type="domain" description="Major facilitator superfamily (MFS) profile" evidence="7">
    <location>
        <begin position="352"/>
        <end position="776"/>
    </location>
</feature>
<evidence type="ECO:0000256" key="3">
    <source>
        <dbReference type="ARBA" id="ARBA00022692"/>
    </source>
</evidence>
<feature type="transmembrane region" description="Helical" evidence="6">
    <location>
        <begin position="725"/>
        <end position="745"/>
    </location>
</feature>
<dbReference type="Gene3D" id="1.20.1250.20">
    <property type="entry name" value="MFS general substrate transporter like domains"/>
    <property type="match status" value="1"/>
</dbReference>
<accession>A0A921AVJ4</accession>
<evidence type="ECO:0000259" key="7">
    <source>
        <dbReference type="PROSITE" id="PS50850"/>
    </source>
</evidence>
<comment type="subcellular location">
    <subcellularLocation>
        <location evidence="1">Cell membrane</location>
        <topology evidence="1">Multi-pass membrane protein</topology>
    </subcellularLocation>
</comment>